<proteinExistence type="predicted"/>
<dbReference type="InterPro" id="IPR006869">
    <property type="entry name" value="DUF547"/>
</dbReference>
<feature type="signal peptide" evidence="1">
    <location>
        <begin position="1"/>
        <end position="21"/>
    </location>
</feature>
<name>A0ABW3D2N6_9FLAO</name>
<sequence>MKSYRSLLLLLLLGKVGLSQDVETFFDQTNTFLKTHVSNGKVDYAAISQNMEGIKEILVLASKVRVSKDDPTTYQAFWINAYNLSVIKGIASKYPIKSPLDITGFFDKTTYDLAGTSITLNDIENKNLRGNFDDARFHFVLVCAGLGCPPIIKDAYLPSTLDAQLTEQTRKAINDPNFIQVNDKRKRVAFSQIMEWYNEDFTKNGQSLIEYANQYRVQKIPSDYKTSFYEYDWRLNSK</sequence>
<dbReference type="RefSeq" id="WP_386409705.1">
    <property type="nucleotide sequence ID" value="NZ_JBHTJH010000017.1"/>
</dbReference>
<evidence type="ECO:0000259" key="2">
    <source>
        <dbReference type="Pfam" id="PF04784"/>
    </source>
</evidence>
<dbReference type="EMBL" id="JBHTJH010000017">
    <property type="protein sequence ID" value="MFD0863557.1"/>
    <property type="molecule type" value="Genomic_DNA"/>
</dbReference>
<gene>
    <name evidence="3" type="ORF">ACFQ1M_15175</name>
</gene>
<organism evidence="3 4">
    <name type="scientific">Sungkyunkwania multivorans</name>
    <dbReference type="NCBI Taxonomy" id="1173618"/>
    <lineage>
        <taxon>Bacteria</taxon>
        <taxon>Pseudomonadati</taxon>
        <taxon>Bacteroidota</taxon>
        <taxon>Flavobacteriia</taxon>
        <taxon>Flavobacteriales</taxon>
        <taxon>Flavobacteriaceae</taxon>
        <taxon>Sungkyunkwania</taxon>
    </lineage>
</organism>
<reference evidence="4" key="1">
    <citation type="journal article" date="2019" name="Int. J. Syst. Evol. Microbiol.">
        <title>The Global Catalogue of Microorganisms (GCM) 10K type strain sequencing project: providing services to taxonomists for standard genome sequencing and annotation.</title>
        <authorList>
            <consortium name="The Broad Institute Genomics Platform"/>
            <consortium name="The Broad Institute Genome Sequencing Center for Infectious Disease"/>
            <person name="Wu L."/>
            <person name="Ma J."/>
        </authorList>
    </citation>
    <scope>NUCLEOTIDE SEQUENCE [LARGE SCALE GENOMIC DNA]</scope>
    <source>
        <strain evidence="4">CCUG 62952</strain>
    </source>
</reference>
<dbReference type="PANTHER" id="PTHR34386:SF1">
    <property type="entry name" value="GLUTAREDOXIN-LIKE PROTEIN NRDH"/>
    <property type="match status" value="1"/>
</dbReference>
<keyword evidence="4" id="KW-1185">Reference proteome</keyword>
<dbReference type="Proteomes" id="UP001596978">
    <property type="component" value="Unassembled WGS sequence"/>
</dbReference>
<feature type="chain" id="PRO_5047541036" evidence="1">
    <location>
        <begin position="22"/>
        <end position="238"/>
    </location>
</feature>
<evidence type="ECO:0000313" key="3">
    <source>
        <dbReference type="EMBL" id="MFD0863557.1"/>
    </source>
</evidence>
<protein>
    <submittedName>
        <fullName evidence="3">DUF547 domain-containing protein</fullName>
    </submittedName>
</protein>
<keyword evidence="1" id="KW-0732">Signal</keyword>
<dbReference type="PANTHER" id="PTHR34386">
    <property type="entry name" value="GLUTAREDOXIN"/>
    <property type="match status" value="1"/>
</dbReference>
<feature type="domain" description="DUF547" evidence="2">
    <location>
        <begin position="75"/>
        <end position="171"/>
    </location>
</feature>
<evidence type="ECO:0000256" key="1">
    <source>
        <dbReference type="SAM" id="SignalP"/>
    </source>
</evidence>
<dbReference type="InterPro" id="IPR051548">
    <property type="entry name" value="Grx-like_ET"/>
</dbReference>
<dbReference type="Pfam" id="PF04784">
    <property type="entry name" value="DUF547"/>
    <property type="match status" value="1"/>
</dbReference>
<evidence type="ECO:0000313" key="4">
    <source>
        <dbReference type="Proteomes" id="UP001596978"/>
    </source>
</evidence>
<accession>A0ABW3D2N6</accession>
<comment type="caution">
    <text evidence="3">The sequence shown here is derived from an EMBL/GenBank/DDBJ whole genome shotgun (WGS) entry which is preliminary data.</text>
</comment>